<protein>
    <submittedName>
        <fullName evidence="1">Uncharacterized protein</fullName>
    </submittedName>
</protein>
<organism evidence="1 2">
    <name type="scientific">Trichonephila clavipes</name>
    <name type="common">Golden silk orbweaver</name>
    <name type="synonym">Nephila clavipes</name>
    <dbReference type="NCBI Taxonomy" id="2585209"/>
    <lineage>
        <taxon>Eukaryota</taxon>
        <taxon>Metazoa</taxon>
        <taxon>Ecdysozoa</taxon>
        <taxon>Arthropoda</taxon>
        <taxon>Chelicerata</taxon>
        <taxon>Arachnida</taxon>
        <taxon>Araneae</taxon>
        <taxon>Araneomorphae</taxon>
        <taxon>Entelegynae</taxon>
        <taxon>Araneoidea</taxon>
        <taxon>Nephilidae</taxon>
        <taxon>Trichonephila</taxon>
    </lineage>
</organism>
<keyword evidence="2" id="KW-1185">Reference proteome</keyword>
<comment type="caution">
    <text evidence="1">The sequence shown here is derived from an EMBL/GenBank/DDBJ whole genome shotgun (WGS) entry which is preliminary data.</text>
</comment>
<sequence>MTRSFTKSLRVAKKYDGTIHTLTYEVFSPPCNSQLCLVVALARRIRILKFSLTRGLNGNLYPSGCETGLIASPKDHGDLIRTSKRNARIRVRPKMESFEKSRLLHRSKYC</sequence>
<evidence type="ECO:0000313" key="2">
    <source>
        <dbReference type="Proteomes" id="UP000887159"/>
    </source>
</evidence>
<dbReference type="Proteomes" id="UP000887159">
    <property type="component" value="Unassembled WGS sequence"/>
</dbReference>
<dbReference type="AlphaFoldDB" id="A0A8X7B8J0"/>
<evidence type="ECO:0000313" key="1">
    <source>
        <dbReference type="EMBL" id="GFY23490.1"/>
    </source>
</evidence>
<reference evidence="1" key="1">
    <citation type="submission" date="2020-08" db="EMBL/GenBank/DDBJ databases">
        <title>Multicomponent nature underlies the extraordinary mechanical properties of spider dragline silk.</title>
        <authorList>
            <person name="Kono N."/>
            <person name="Nakamura H."/>
            <person name="Mori M."/>
            <person name="Yoshida Y."/>
            <person name="Ohtoshi R."/>
            <person name="Malay A.D."/>
            <person name="Moran D.A.P."/>
            <person name="Tomita M."/>
            <person name="Numata K."/>
            <person name="Arakawa K."/>
        </authorList>
    </citation>
    <scope>NUCLEOTIDE SEQUENCE</scope>
</reference>
<dbReference type="EMBL" id="BMAU01021363">
    <property type="protein sequence ID" value="GFY23490.1"/>
    <property type="molecule type" value="Genomic_DNA"/>
</dbReference>
<name>A0A8X7B8J0_TRICX</name>
<proteinExistence type="predicted"/>
<accession>A0A8X7B8J0</accession>
<gene>
    <name evidence="1" type="ORF">TNCV_3941821</name>
</gene>